<comment type="caution">
    <text evidence="1">The sequence shown here is derived from an EMBL/GenBank/DDBJ whole genome shotgun (WGS) entry which is preliminary data.</text>
</comment>
<evidence type="ECO:0000313" key="1">
    <source>
        <dbReference type="EMBL" id="GAH84369.1"/>
    </source>
</evidence>
<proteinExistence type="predicted"/>
<reference evidence="1" key="1">
    <citation type="journal article" date="2014" name="Front. Microbiol.">
        <title>High frequency of phylogenetically diverse reductive dehalogenase-homologous genes in deep subseafloor sedimentary metagenomes.</title>
        <authorList>
            <person name="Kawai M."/>
            <person name="Futagami T."/>
            <person name="Toyoda A."/>
            <person name="Takaki Y."/>
            <person name="Nishi S."/>
            <person name="Hori S."/>
            <person name="Arai W."/>
            <person name="Tsubouchi T."/>
            <person name="Morono Y."/>
            <person name="Uchiyama I."/>
            <person name="Ito T."/>
            <person name="Fujiyama A."/>
            <person name="Inagaki F."/>
            <person name="Takami H."/>
        </authorList>
    </citation>
    <scope>NUCLEOTIDE SEQUENCE</scope>
    <source>
        <strain evidence="1">Expedition CK06-06</strain>
    </source>
</reference>
<organism evidence="1">
    <name type="scientific">marine sediment metagenome</name>
    <dbReference type="NCBI Taxonomy" id="412755"/>
    <lineage>
        <taxon>unclassified sequences</taxon>
        <taxon>metagenomes</taxon>
        <taxon>ecological metagenomes</taxon>
    </lineage>
</organism>
<dbReference type="EMBL" id="BARU01035780">
    <property type="protein sequence ID" value="GAH84369.1"/>
    <property type="molecule type" value="Genomic_DNA"/>
</dbReference>
<protein>
    <submittedName>
        <fullName evidence="1">Uncharacterized protein</fullName>
    </submittedName>
</protein>
<gene>
    <name evidence="1" type="ORF">S03H2_55955</name>
</gene>
<feature type="non-terminal residue" evidence="1">
    <location>
        <position position="1"/>
    </location>
</feature>
<sequence length="32" mass="3887">FWFLVASYEPKIARLYNIIRKCQVKVSNWISI</sequence>
<accession>X1K267</accession>
<name>X1K267_9ZZZZ</name>
<dbReference type="AlphaFoldDB" id="X1K267"/>